<organism evidence="2 3">
    <name type="scientific">Polyplax serrata</name>
    <name type="common">Common mouse louse</name>
    <dbReference type="NCBI Taxonomy" id="468196"/>
    <lineage>
        <taxon>Eukaryota</taxon>
        <taxon>Metazoa</taxon>
        <taxon>Ecdysozoa</taxon>
        <taxon>Arthropoda</taxon>
        <taxon>Hexapoda</taxon>
        <taxon>Insecta</taxon>
        <taxon>Pterygota</taxon>
        <taxon>Neoptera</taxon>
        <taxon>Paraneoptera</taxon>
        <taxon>Psocodea</taxon>
        <taxon>Troctomorpha</taxon>
        <taxon>Phthiraptera</taxon>
        <taxon>Anoplura</taxon>
        <taxon>Polyplacidae</taxon>
        <taxon>Polyplax</taxon>
    </lineage>
</organism>
<gene>
    <name evidence="2" type="ORF">RUM43_000929</name>
</gene>
<feature type="compositionally biased region" description="Basic and acidic residues" evidence="1">
    <location>
        <begin position="55"/>
        <end position="64"/>
    </location>
</feature>
<comment type="caution">
    <text evidence="2">The sequence shown here is derived from an EMBL/GenBank/DDBJ whole genome shotgun (WGS) entry which is preliminary data.</text>
</comment>
<evidence type="ECO:0000256" key="1">
    <source>
        <dbReference type="SAM" id="MobiDB-lite"/>
    </source>
</evidence>
<reference evidence="2 3" key="1">
    <citation type="submission" date="2023-10" db="EMBL/GenBank/DDBJ databases">
        <title>Genomes of two closely related lineages of the louse Polyplax serrata with different host specificities.</title>
        <authorList>
            <person name="Martinu J."/>
            <person name="Tarabai H."/>
            <person name="Stefka J."/>
            <person name="Hypsa V."/>
        </authorList>
    </citation>
    <scope>NUCLEOTIDE SEQUENCE [LARGE SCALE GENOMIC DNA]</scope>
    <source>
        <strain evidence="2">HR10_N</strain>
    </source>
</reference>
<sequence>MNKTSGRERQELSIEKLIHGCELTRVGKSRCKVVKIAFPISLATGTAGSGAGRFKNGDMRRTKENTVGAQEWRINSLIRGRQSISSLKGRREKQDGK</sequence>
<dbReference type="AlphaFoldDB" id="A0AAN8SFF3"/>
<accession>A0AAN8SFF3</accession>
<evidence type="ECO:0000313" key="3">
    <source>
        <dbReference type="Proteomes" id="UP001372834"/>
    </source>
</evidence>
<protein>
    <submittedName>
        <fullName evidence="2">Uncharacterized protein</fullName>
    </submittedName>
</protein>
<name>A0AAN8SFF3_POLSC</name>
<evidence type="ECO:0000313" key="2">
    <source>
        <dbReference type="EMBL" id="KAK6644661.1"/>
    </source>
</evidence>
<dbReference type="EMBL" id="JAWJWE010000001">
    <property type="protein sequence ID" value="KAK6644661.1"/>
    <property type="molecule type" value="Genomic_DNA"/>
</dbReference>
<proteinExistence type="predicted"/>
<feature type="region of interest" description="Disordered" evidence="1">
    <location>
        <begin position="48"/>
        <end position="68"/>
    </location>
</feature>
<dbReference type="Proteomes" id="UP001372834">
    <property type="component" value="Unassembled WGS sequence"/>
</dbReference>